<comment type="subcellular location">
    <subcellularLocation>
        <location evidence="1">Membrane</location>
        <topology evidence="1">Single-pass membrane protein</topology>
    </subcellularLocation>
</comment>
<dbReference type="InterPro" id="IPR001107">
    <property type="entry name" value="Band_7"/>
</dbReference>
<reference evidence="5" key="1">
    <citation type="submission" date="2016-02" db="EMBL/GenBank/DDBJ databases">
        <authorList>
            <person name="Sanders J.G."/>
            <person name="Lin J.Y."/>
            <person name="Wertz J.T."/>
            <person name="Russell J.A."/>
            <person name="Moreau C.S."/>
            <person name="Powell S."/>
        </authorList>
    </citation>
    <scope>NUCLEOTIDE SEQUENCE [LARGE SCALE GENOMIC DNA]</scope>
    <source>
        <strain evidence="5">CAG34</strain>
    </source>
</reference>
<evidence type="ECO:0000313" key="4">
    <source>
        <dbReference type="EMBL" id="KXU34676.1"/>
    </source>
</evidence>
<dbReference type="Pfam" id="PF01145">
    <property type="entry name" value="Band_7"/>
    <property type="match status" value="1"/>
</dbReference>
<dbReference type="Gene3D" id="3.30.479.30">
    <property type="entry name" value="Band 7 domain"/>
    <property type="match status" value="1"/>
</dbReference>
<keyword evidence="2" id="KW-1133">Transmembrane helix</keyword>
<dbReference type="InterPro" id="IPR000163">
    <property type="entry name" value="Prohibitin"/>
</dbReference>
<dbReference type="SUPFAM" id="SSF117892">
    <property type="entry name" value="Band 7/SPFH domain"/>
    <property type="match status" value="1"/>
</dbReference>
<dbReference type="EMBL" id="LSZQ01000059">
    <property type="protein sequence ID" value="KXU34676.1"/>
    <property type="molecule type" value="Genomic_DNA"/>
</dbReference>
<dbReference type="InterPro" id="IPR036013">
    <property type="entry name" value="Band_7/SPFH_dom_sf"/>
</dbReference>
<dbReference type="Proteomes" id="UP000070058">
    <property type="component" value="Unassembled WGS sequence"/>
</dbReference>
<keyword evidence="5" id="KW-1185">Reference proteome</keyword>
<dbReference type="PANTHER" id="PTHR42911">
    <property type="entry name" value="MODULATOR OF FTSH PROTEASE HFLC"/>
    <property type="match status" value="1"/>
</dbReference>
<name>A0A139SJG8_9BACT</name>
<dbReference type="GO" id="GO:0016020">
    <property type="term" value="C:membrane"/>
    <property type="evidence" value="ECO:0007669"/>
    <property type="project" value="UniProtKB-SubCell"/>
</dbReference>
<keyword evidence="2" id="KW-0472">Membrane</keyword>
<dbReference type="STRING" id="1548207.AXK11_08080"/>
<feature type="domain" description="Band 7" evidence="3">
    <location>
        <begin position="29"/>
        <end position="191"/>
    </location>
</feature>
<organism evidence="4 5">
    <name type="scientific">Cephaloticoccus primus</name>
    <dbReference type="NCBI Taxonomy" id="1548207"/>
    <lineage>
        <taxon>Bacteria</taxon>
        <taxon>Pseudomonadati</taxon>
        <taxon>Verrucomicrobiota</taxon>
        <taxon>Opitutia</taxon>
        <taxon>Opitutales</taxon>
        <taxon>Opitutaceae</taxon>
        <taxon>Cephaloticoccus</taxon>
    </lineage>
</organism>
<accession>A0A139SJG8</accession>
<protein>
    <submittedName>
        <fullName evidence="4">Band 7 protein</fullName>
    </submittedName>
</protein>
<dbReference type="CDD" id="cd03401">
    <property type="entry name" value="SPFH_prohibitin"/>
    <property type="match status" value="1"/>
</dbReference>
<dbReference type="RefSeq" id="WP_068631063.1">
    <property type="nucleotide sequence ID" value="NZ_LSZQ01000059.1"/>
</dbReference>
<dbReference type="PANTHER" id="PTHR42911:SF2">
    <property type="entry name" value="PROHIBITIN FAMILY PROTEIN"/>
    <property type="match status" value="1"/>
</dbReference>
<keyword evidence="2" id="KW-0812">Transmembrane</keyword>
<sequence>MSQKPSIPSPAYITVAAVIFLVIIICAFGSFYQVDQGERGVVLRNGKLSSVAEPGLGFKVPAIESVRRISVRDQALTMKLEAYSFDQQPAQMLVSVTYRVPVDRVANLYSEYGTLNNLQSRVIERRTPDAVKNVFGRFTAVRAIQERENLGIETTRAVNAVMRDAPIQIVGVQIEEVSFSQAYEQSIEQRMLAQVQIETTRQQKETASINAEIQVVKAKAAADALREQFQAEADGIRLRGEAEAAAIQARAEALAANTNLVDLIAVEKWNGALPTTQVPGSALPFIGVK</sequence>
<evidence type="ECO:0000259" key="3">
    <source>
        <dbReference type="SMART" id="SM00244"/>
    </source>
</evidence>
<comment type="caution">
    <text evidence="4">The sequence shown here is derived from an EMBL/GenBank/DDBJ whole genome shotgun (WGS) entry which is preliminary data.</text>
</comment>
<gene>
    <name evidence="4" type="ORF">AXK11_08080</name>
</gene>
<evidence type="ECO:0000256" key="1">
    <source>
        <dbReference type="ARBA" id="ARBA00004167"/>
    </source>
</evidence>
<evidence type="ECO:0000313" key="5">
    <source>
        <dbReference type="Proteomes" id="UP000070058"/>
    </source>
</evidence>
<evidence type="ECO:0000256" key="2">
    <source>
        <dbReference type="SAM" id="Phobius"/>
    </source>
</evidence>
<feature type="transmembrane region" description="Helical" evidence="2">
    <location>
        <begin position="12"/>
        <end position="32"/>
    </location>
</feature>
<dbReference type="OrthoDB" id="9809197at2"/>
<dbReference type="AlphaFoldDB" id="A0A139SJG8"/>
<proteinExistence type="predicted"/>
<dbReference type="SMART" id="SM00244">
    <property type="entry name" value="PHB"/>
    <property type="match status" value="1"/>
</dbReference>